<dbReference type="OrthoDB" id="1074at2759"/>
<feature type="domain" description="Tr-type G" evidence="34">
    <location>
        <begin position="1149"/>
        <end position="1331"/>
    </location>
</feature>
<dbReference type="PANTHER" id="PTHR43512">
    <property type="entry name" value="TRANSLATION FACTOR GUF1-RELATED"/>
    <property type="match status" value="1"/>
</dbReference>
<dbReference type="InterPro" id="IPR033690">
    <property type="entry name" value="Adenylat_kinase_CS"/>
</dbReference>
<dbReference type="InterPro" id="IPR022572">
    <property type="entry name" value="DNA_rep/recomb_RecO_N"/>
</dbReference>
<dbReference type="HAMAP" id="MF_00235">
    <property type="entry name" value="Adenylate_kinase_Adk"/>
    <property type="match status" value="1"/>
</dbReference>
<dbReference type="SUPFAM" id="SSF50156">
    <property type="entry name" value="PDZ domain-like"/>
    <property type="match status" value="2"/>
</dbReference>
<dbReference type="CDD" id="cd22534">
    <property type="entry name" value="KH-II_Era"/>
    <property type="match status" value="1"/>
</dbReference>
<comment type="similarity">
    <text evidence="2">Belongs to the TRAFAC class translation factor GTPase superfamily. Classic translation factor GTPase family. LepA subfamily.</text>
</comment>
<dbReference type="Pfam" id="PF02565">
    <property type="entry name" value="RecO_C"/>
    <property type="match status" value="1"/>
</dbReference>
<dbReference type="Pfam" id="PF06421">
    <property type="entry name" value="LepA_C"/>
    <property type="match status" value="1"/>
</dbReference>
<feature type="active site" description="Charge relay system" evidence="24">
    <location>
        <position position="792"/>
    </location>
</feature>
<dbReference type="PROSITE" id="PS00113">
    <property type="entry name" value="ADENYLATE_KINASE"/>
    <property type="match status" value="1"/>
</dbReference>
<feature type="binding site" evidence="27">
    <location>
        <position position="2661"/>
    </location>
    <ligand>
        <name>S-adenosyl-L-methionine</name>
        <dbReference type="ChEBI" id="CHEBI:59789"/>
    </ligand>
</feature>
<evidence type="ECO:0000256" key="26">
    <source>
        <dbReference type="PROSITE-ProRule" id="PRU00118"/>
    </source>
</evidence>
<dbReference type="PROSITE" id="PS50823">
    <property type="entry name" value="KH_TYPE_2"/>
    <property type="match status" value="1"/>
</dbReference>
<dbReference type="Gene3D" id="2.10.109.10">
    <property type="entry name" value="Umud Fragment, subunit A"/>
    <property type="match status" value="1"/>
</dbReference>
<keyword evidence="8 27" id="KW-0808">Transferase</keyword>
<dbReference type="Pfam" id="PF03888">
    <property type="entry name" value="MucB_RseB"/>
    <property type="match status" value="1"/>
</dbReference>
<dbReference type="InterPro" id="IPR005225">
    <property type="entry name" value="Small_GTP-bd"/>
</dbReference>
<feature type="active site" description="Charge relay system" evidence="24">
    <location>
        <position position="822"/>
    </location>
</feature>
<evidence type="ECO:0000256" key="2">
    <source>
        <dbReference type="ARBA" id="ARBA00005454"/>
    </source>
</evidence>
<evidence type="ECO:0000256" key="18">
    <source>
        <dbReference type="ARBA" id="ARBA00022884"/>
    </source>
</evidence>
<evidence type="ECO:0000256" key="30">
    <source>
        <dbReference type="RuleBase" id="RU362041"/>
    </source>
</evidence>
<evidence type="ECO:0000256" key="25">
    <source>
        <dbReference type="PIRSR" id="PIRSR611782-2"/>
    </source>
</evidence>
<dbReference type="PROSITE" id="PS51880">
    <property type="entry name" value="TGS"/>
    <property type="match status" value="1"/>
</dbReference>
<dbReference type="InterPro" id="IPR007685">
    <property type="entry name" value="RelA_SpoT"/>
</dbReference>
<dbReference type="Gene3D" id="3.10.20.30">
    <property type="match status" value="1"/>
</dbReference>
<dbReference type="InterPro" id="IPR006297">
    <property type="entry name" value="EF-4"/>
</dbReference>
<evidence type="ECO:0000256" key="10">
    <source>
        <dbReference type="ARBA" id="ARBA00022729"/>
    </source>
</evidence>
<keyword evidence="13" id="KW-0574">Periplasm</keyword>
<comment type="similarity">
    <text evidence="29">Belongs to the TRAFAC class TrmE-Era-EngA-EngB-Septin-like GTPase superfamily. Era GTPase family.</text>
</comment>
<evidence type="ECO:0000256" key="16">
    <source>
        <dbReference type="ARBA" id="ARBA00022801"/>
    </source>
</evidence>
<dbReference type="SUPFAM" id="SSF57863">
    <property type="entry name" value="ArfGap/RecO-like zinc finger"/>
    <property type="match status" value="1"/>
</dbReference>
<dbReference type="Gene3D" id="1.10.3210.10">
    <property type="entry name" value="Hypothetical protein af1432"/>
    <property type="match status" value="1"/>
</dbReference>
<dbReference type="InterPro" id="IPR015946">
    <property type="entry name" value="KH_dom-like_a/b"/>
</dbReference>
<dbReference type="InterPro" id="IPR000999">
    <property type="entry name" value="RNase_III_dom"/>
</dbReference>
<evidence type="ECO:0000256" key="20">
    <source>
        <dbReference type="ARBA" id="ARBA00023016"/>
    </source>
</evidence>
<dbReference type="SUPFAM" id="SSF50249">
    <property type="entry name" value="Nucleic acid-binding proteins"/>
    <property type="match status" value="1"/>
</dbReference>
<keyword evidence="15 23" id="KW-0999">Mitochondrion inner membrane</keyword>
<dbReference type="InterPro" id="IPR000795">
    <property type="entry name" value="T_Tr_GTP-bd_dom"/>
</dbReference>
<evidence type="ECO:0000256" key="8">
    <source>
        <dbReference type="ARBA" id="ARBA00022679"/>
    </source>
</evidence>
<dbReference type="GO" id="GO:0003924">
    <property type="term" value="F:GTPase activity"/>
    <property type="evidence" value="ECO:0007669"/>
    <property type="project" value="UniProtKB-UniRule"/>
</dbReference>
<dbReference type="NCBIfam" id="TIGR02037">
    <property type="entry name" value="degP_htrA_DO"/>
    <property type="match status" value="1"/>
</dbReference>
<evidence type="ECO:0000259" key="32">
    <source>
        <dbReference type="PROSITE" id="PS50142"/>
    </source>
</evidence>
<dbReference type="FunFam" id="3.30.70.240:FF:000007">
    <property type="entry name" value="Translation factor GUF1, mitochondrial"/>
    <property type="match status" value="1"/>
</dbReference>
<keyword evidence="9 27" id="KW-0949">S-adenosyl-L-methionine</keyword>
<dbReference type="CDD" id="cd06171">
    <property type="entry name" value="Sigma70_r4"/>
    <property type="match status" value="1"/>
</dbReference>
<dbReference type="GO" id="GO:0032259">
    <property type="term" value="P:methylation"/>
    <property type="evidence" value="ECO:0007669"/>
    <property type="project" value="UniProtKB-KW"/>
</dbReference>
<dbReference type="InterPro" id="IPR007627">
    <property type="entry name" value="RNA_pol_sigma70_r2"/>
</dbReference>
<dbReference type="CDD" id="cd00593">
    <property type="entry name" value="RIBOc"/>
    <property type="match status" value="1"/>
</dbReference>
<dbReference type="PROSITE" id="PS51722">
    <property type="entry name" value="G_TR_2"/>
    <property type="match status" value="1"/>
</dbReference>
<dbReference type="Gene3D" id="2.40.10.120">
    <property type="match status" value="1"/>
</dbReference>
<dbReference type="GO" id="GO:0006465">
    <property type="term" value="P:signal peptide processing"/>
    <property type="evidence" value="ECO:0007669"/>
    <property type="project" value="InterPro"/>
</dbReference>
<dbReference type="InterPro" id="IPR031157">
    <property type="entry name" value="G_TR_CS"/>
</dbReference>
<evidence type="ECO:0000259" key="34">
    <source>
        <dbReference type="PROSITE" id="PS51722"/>
    </source>
</evidence>
<dbReference type="SUPFAM" id="SSF50494">
    <property type="entry name" value="Trypsin-like serine proteases"/>
    <property type="match status" value="1"/>
</dbReference>
<dbReference type="EMBL" id="CAJNJA010015696">
    <property type="protein sequence ID" value="CAE7366531.1"/>
    <property type="molecule type" value="Genomic_DNA"/>
</dbReference>
<dbReference type="InterPro" id="IPR042242">
    <property type="entry name" value="RecO_C"/>
</dbReference>
<feature type="domain" description="RNase III" evidence="32">
    <location>
        <begin position="1904"/>
        <end position="1955"/>
    </location>
</feature>
<dbReference type="SUPFAM" id="SSF81301">
    <property type="entry name" value="Nucleotidyltransferase"/>
    <property type="match status" value="1"/>
</dbReference>
<keyword evidence="18 26" id="KW-0694">RNA-binding</keyword>
<dbReference type="Pfam" id="PF08281">
    <property type="entry name" value="Sigma70_r4_2"/>
    <property type="match status" value="1"/>
</dbReference>
<dbReference type="EC" id="3.6.5.n1" evidence="23"/>
<evidence type="ECO:0000256" key="11">
    <source>
        <dbReference type="ARBA" id="ARBA00022737"/>
    </source>
</evidence>
<dbReference type="PROSITE" id="PS01230">
    <property type="entry name" value="TRMA_1"/>
    <property type="match status" value="1"/>
</dbReference>
<feature type="active site" description="Nucleophile" evidence="27">
    <location>
        <position position="2786"/>
    </location>
</feature>
<dbReference type="InterPro" id="IPR019758">
    <property type="entry name" value="Pept_S26A_signal_pept_1_CS"/>
</dbReference>
<evidence type="ECO:0000256" key="28">
    <source>
        <dbReference type="PROSITE-ProRule" id="PRU10015"/>
    </source>
</evidence>
<dbReference type="Pfam" id="PF13180">
    <property type="entry name" value="PDZ_2"/>
    <property type="match status" value="1"/>
</dbReference>
<evidence type="ECO:0000256" key="27">
    <source>
        <dbReference type="PROSITE-ProRule" id="PRU01024"/>
    </source>
</evidence>
<dbReference type="InterPro" id="IPR038484">
    <property type="entry name" value="MucB/RseB_C_sf"/>
</dbReference>
<feature type="binding site" evidence="27">
    <location>
        <position position="2690"/>
    </location>
    <ligand>
        <name>S-adenosyl-L-methionine</name>
        <dbReference type="ChEBI" id="CHEBI:59789"/>
    </ligand>
</feature>
<comment type="caution">
    <text evidence="36">The sequence shown here is derived from an EMBL/GenBank/DDBJ whole genome shotgun (WGS) entry which is preliminary data.</text>
</comment>
<keyword evidence="7 30" id="KW-0645">Protease</keyword>
<dbReference type="HAMAP" id="MF_00071">
    <property type="entry name" value="LepA"/>
    <property type="match status" value="1"/>
</dbReference>
<evidence type="ECO:0000256" key="22">
    <source>
        <dbReference type="ARBA" id="ARBA00023172"/>
    </source>
</evidence>
<dbReference type="GO" id="GO:0006352">
    <property type="term" value="P:DNA-templated transcription initiation"/>
    <property type="evidence" value="ECO:0007669"/>
    <property type="project" value="InterPro"/>
</dbReference>
<dbReference type="InterPro" id="IPR012675">
    <property type="entry name" value="Beta-grasp_dom_sf"/>
</dbReference>
<dbReference type="Pfam" id="PF00406">
    <property type="entry name" value="ADK"/>
    <property type="match status" value="1"/>
</dbReference>
<evidence type="ECO:0000256" key="15">
    <source>
        <dbReference type="ARBA" id="ARBA00022792"/>
    </source>
</evidence>
<dbReference type="Gene3D" id="1.20.1440.120">
    <property type="entry name" value="Recombination protein O, C-terminal domain"/>
    <property type="match status" value="1"/>
</dbReference>
<dbReference type="SUPFAM" id="SSF53335">
    <property type="entry name" value="S-adenosyl-L-methionine-dependent methyltransferases"/>
    <property type="match status" value="1"/>
</dbReference>
<dbReference type="FunFam" id="3.30.70.2570:FF:000001">
    <property type="entry name" value="Translation factor GUF1, mitochondrial"/>
    <property type="match status" value="1"/>
</dbReference>
<dbReference type="CDD" id="cd01428">
    <property type="entry name" value="ADK"/>
    <property type="match status" value="1"/>
</dbReference>
<keyword evidence="21 23" id="KW-0342">GTP-binding</keyword>
<feature type="domain" description="TGS" evidence="35">
    <location>
        <begin position="3203"/>
        <end position="3266"/>
    </location>
</feature>
<dbReference type="PROSITE" id="PS00761">
    <property type="entry name" value="SPASE_I_3"/>
    <property type="match status" value="1"/>
</dbReference>
<dbReference type="SUPFAM" id="SSF88946">
    <property type="entry name" value="Sigma2 domain of RNA polymerase sigma factors"/>
    <property type="match status" value="1"/>
</dbReference>
<dbReference type="PROSITE" id="PS00760">
    <property type="entry name" value="SPASE_I_2"/>
    <property type="match status" value="1"/>
</dbReference>
<dbReference type="Proteomes" id="UP000601435">
    <property type="component" value="Unassembled WGS sequence"/>
</dbReference>
<dbReference type="NCBIfam" id="NF001379">
    <property type="entry name" value="PRK00279.1-1"/>
    <property type="match status" value="1"/>
</dbReference>
<dbReference type="Pfam" id="PF05191">
    <property type="entry name" value="ADK_lid"/>
    <property type="match status" value="1"/>
</dbReference>
<evidence type="ECO:0000256" key="24">
    <source>
        <dbReference type="PIRSR" id="PIRSR611782-1"/>
    </source>
</evidence>
<dbReference type="HAMAP" id="MF_00201">
    <property type="entry name" value="RecO"/>
    <property type="match status" value="1"/>
</dbReference>
<evidence type="ECO:0000256" key="17">
    <source>
        <dbReference type="ARBA" id="ARBA00022825"/>
    </source>
</evidence>
<dbReference type="FunFam" id="3.10.20.30:FF:000002">
    <property type="entry name" value="GTP pyrophosphokinase (RelA/SpoT)"/>
    <property type="match status" value="1"/>
</dbReference>
<dbReference type="Pfam" id="PF03144">
    <property type="entry name" value="GTP_EFTU_D2"/>
    <property type="match status" value="1"/>
</dbReference>
<dbReference type="InterPro" id="IPR000223">
    <property type="entry name" value="Pept_S26A_signal_pept_1"/>
</dbReference>
<dbReference type="SMART" id="SM00228">
    <property type="entry name" value="PDZ"/>
    <property type="match status" value="2"/>
</dbReference>
<dbReference type="InterPro" id="IPR013325">
    <property type="entry name" value="RNA_pol_sigma_r2"/>
</dbReference>
<keyword evidence="37" id="KW-1185">Reference proteome</keyword>
<dbReference type="SUPFAM" id="SSF109604">
    <property type="entry name" value="HD-domain/PDEase-like"/>
    <property type="match status" value="1"/>
</dbReference>
<dbReference type="InterPro" id="IPR001940">
    <property type="entry name" value="Peptidase_S1C"/>
</dbReference>
<dbReference type="PANTHER" id="PTHR43512:SF4">
    <property type="entry name" value="TRANSLATION FACTOR GUF1 HOMOLOG, CHLOROPLASTIC"/>
    <property type="match status" value="1"/>
</dbReference>
<dbReference type="InterPro" id="IPR007862">
    <property type="entry name" value="Adenylate_kinase_lid-dom"/>
</dbReference>
<dbReference type="InterPro" id="IPR036286">
    <property type="entry name" value="LexA/Signal_pep-like_sf"/>
</dbReference>
<dbReference type="InterPro" id="IPR011782">
    <property type="entry name" value="Pept_S1C_Do"/>
</dbReference>
<dbReference type="InterPro" id="IPR010280">
    <property type="entry name" value="U5_MeTrfase_fam"/>
</dbReference>
<dbReference type="CDD" id="cd16327">
    <property type="entry name" value="RseB"/>
    <property type="match status" value="1"/>
</dbReference>
<dbReference type="Pfam" id="PF07650">
    <property type="entry name" value="KH_2"/>
    <property type="match status" value="1"/>
</dbReference>
<dbReference type="FunFam" id="2.40.10.120:FF:000007">
    <property type="entry name" value="Periplasmic serine endoprotease DegP-like"/>
    <property type="match status" value="1"/>
</dbReference>
<dbReference type="PRINTS" id="PR00834">
    <property type="entry name" value="PROTEASES2C"/>
</dbReference>
<dbReference type="Pfam" id="PF13328">
    <property type="entry name" value="HD_4"/>
    <property type="match status" value="1"/>
</dbReference>
<dbReference type="Pfam" id="PF00009">
    <property type="entry name" value="GTP_EFTU"/>
    <property type="match status" value="1"/>
</dbReference>
<dbReference type="InterPro" id="IPR000640">
    <property type="entry name" value="EFG_V-like"/>
</dbReference>
<dbReference type="InterPro" id="IPR012676">
    <property type="entry name" value="TGS-like"/>
</dbReference>
<dbReference type="InterPro" id="IPR006259">
    <property type="entry name" value="Adenyl_kin_sub"/>
</dbReference>
<proteinExistence type="inferred from homology"/>
<protein>
    <recommendedName>
        <fullName evidence="23">Translation factor GUF1 homolog, mitochondrial</fullName>
        <ecNumber evidence="23">3.6.5.n1</ecNumber>
    </recommendedName>
    <alternativeName>
        <fullName evidence="23">Elongation factor 4 homolog</fullName>
        <shortName evidence="23">EF-4</shortName>
    </alternativeName>
    <alternativeName>
        <fullName evidence="23">GTPase GUF1 homolog</fullName>
    </alternativeName>
    <alternativeName>
        <fullName evidence="23">Ribosomal back-translocase</fullName>
    </alternativeName>
</protein>
<feature type="binding site" evidence="23">
    <location>
        <begin position="1278"/>
        <end position="1281"/>
    </location>
    <ligand>
        <name>GTP</name>
        <dbReference type="ChEBI" id="CHEBI:37565"/>
    </ligand>
</feature>
<evidence type="ECO:0000256" key="4">
    <source>
        <dbReference type="ARBA" id="ARBA00007476"/>
    </source>
</evidence>
<dbReference type="NCBIfam" id="TIGR00436">
    <property type="entry name" value="era"/>
    <property type="match status" value="1"/>
</dbReference>
<feature type="binding site" evidence="23">
    <location>
        <begin position="1158"/>
        <end position="1165"/>
    </location>
    <ligand>
        <name>GTP</name>
        <dbReference type="ChEBI" id="CHEBI:37565"/>
    </ligand>
</feature>
<dbReference type="GO" id="GO:0045727">
    <property type="term" value="P:positive regulation of translation"/>
    <property type="evidence" value="ECO:0007669"/>
    <property type="project" value="UniProtKB-UniRule"/>
</dbReference>
<dbReference type="InterPro" id="IPR027417">
    <property type="entry name" value="P-loop_NTPase"/>
</dbReference>
<keyword evidence="22" id="KW-0233">DNA recombination</keyword>
<feature type="domain" description="KH type-2" evidence="33">
    <location>
        <begin position="2108"/>
        <end position="2190"/>
    </location>
</feature>
<dbReference type="Gene3D" id="1.10.1520.10">
    <property type="entry name" value="Ribonuclease III domain"/>
    <property type="match status" value="1"/>
</dbReference>
<dbReference type="Gene3D" id="3.30.70.240">
    <property type="match status" value="1"/>
</dbReference>
<comment type="similarity">
    <text evidence="5">Belongs to the peptidase S1C family.</text>
</comment>
<dbReference type="PROSITE" id="PS50106">
    <property type="entry name" value="PDZ"/>
    <property type="match status" value="2"/>
</dbReference>
<comment type="similarity">
    <text evidence="4">Belongs to the RelA/SpoT family.</text>
</comment>
<evidence type="ECO:0000256" key="6">
    <source>
        <dbReference type="ARBA" id="ARBA00022603"/>
    </source>
</evidence>
<dbReference type="SUPFAM" id="SSF54814">
    <property type="entry name" value="Prokaryotic type KH domain (KH-domain type II)"/>
    <property type="match status" value="1"/>
</dbReference>
<dbReference type="NCBIfam" id="TIGR00231">
    <property type="entry name" value="small_GTP"/>
    <property type="match status" value="1"/>
</dbReference>
<keyword evidence="19 23" id="KW-0648">Protein biosynthesis</keyword>
<dbReference type="GO" id="GO:0004252">
    <property type="term" value="F:serine-type endopeptidase activity"/>
    <property type="evidence" value="ECO:0007669"/>
    <property type="project" value="InterPro"/>
</dbReference>
<dbReference type="CDD" id="cd03709">
    <property type="entry name" value="lepA_C"/>
    <property type="match status" value="1"/>
</dbReference>
<dbReference type="InterPro" id="IPR038363">
    <property type="entry name" value="LepA_C_sf"/>
</dbReference>
<dbReference type="Gene3D" id="3.30.70.870">
    <property type="entry name" value="Elongation Factor G (Translational Gtpase), domain 3"/>
    <property type="match status" value="1"/>
</dbReference>
<dbReference type="NCBIfam" id="TIGR02937">
    <property type="entry name" value="sigma70-ECF"/>
    <property type="match status" value="1"/>
</dbReference>
<dbReference type="SUPFAM" id="SSF50447">
    <property type="entry name" value="Translation proteins"/>
    <property type="match status" value="1"/>
</dbReference>
<reference evidence="36" key="1">
    <citation type="submission" date="2021-02" db="EMBL/GenBank/DDBJ databases">
        <authorList>
            <person name="Dougan E. K."/>
            <person name="Rhodes N."/>
            <person name="Thang M."/>
            <person name="Chan C."/>
        </authorList>
    </citation>
    <scope>NUCLEOTIDE SEQUENCE</scope>
</reference>
<dbReference type="InterPro" id="IPR003717">
    <property type="entry name" value="RecO"/>
</dbReference>
<dbReference type="InterPro" id="IPR014286">
    <property type="entry name" value="RNA_pol_sigma70_RpoE"/>
</dbReference>
<feature type="binding site" evidence="27">
    <location>
        <position position="2759"/>
    </location>
    <ligand>
        <name>S-adenosyl-L-methionine</name>
        <dbReference type="ChEBI" id="CHEBI:59789"/>
    </ligand>
</feature>
<evidence type="ECO:0000256" key="21">
    <source>
        <dbReference type="ARBA" id="ARBA00023134"/>
    </source>
</evidence>
<feature type="active site" evidence="28">
    <location>
        <position position="2786"/>
    </location>
</feature>
<dbReference type="Gene3D" id="3.30.460.10">
    <property type="entry name" value="Beta Polymerase, domain 2"/>
    <property type="match status" value="1"/>
</dbReference>
<evidence type="ECO:0000313" key="37">
    <source>
        <dbReference type="Proteomes" id="UP000601435"/>
    </source>
</evidence>
<dbReference type="InterPro" id="IPR001478">
    <property type="entry name" value="PDZ"/>
</dbReference>
<dbReference type="Pfam" id="PF14622">
    <property type="entry name" value="Ribonucleas_3_3"/>
    <property type="match status" value="1"/>
</dbReference>
<keyword evidence="6 27" id="KW-0489">Methyltransferase</keyword>
<feature type="domain" description="PDZ" evidence="31">
    <location>
        <begin position="1055"/>
        <end position="1142"/>
    </location>
</feature>
<dbReference type="InterPro" id="IPR036388">
    <property type="entry name" value="WH-like_DNA-bd_sf"/>
</dbReference>
<dbReference type="Pfam" id="PF13365">
    <property type="entry name" value="Trypsin_2"/>
    <property type="match status" value="1"/>
</dbReference>
<dbReference type="Gene3D" id="2.50.20.10">
    <property type="entry name" value="Lipoprotein localisation LolA/LolB/LppX"/>
    <property type="match status" value="1"/>
</dbReference>
<dbReference type="CDD" id="cd16260">
    <property type="entry name" value="EF4_III"/>
    <property type="match status" value="1"/>
</dbReference>
<dbReference type="FunFam" id="3.40.50.300:FF:000106">
    <property type="entry name" value="Adenylate kinase mitochondrial"/>
    <property type="match status" value="1"/>
</dbReference>
<dbReference type="Pfam" id="PF04542">
    <property type="entry name" value="Sigma70_r2"/>
    <property type="match status" value="1"/>
</dbReference>
<evidence type="ECO:0000256" key="12">
    <source>
        <dbReference type="ARBA" id="ARBA00022741"/>
    </source>
</evidence>
<evidence type="ECO:0000259" key="35">
    <source>
        <dbReference type="PROSITE" id="PS51880"/>
    </source>
</evidence>
<evidence type="ECO:0000256" key="23">
    <source>
        <dbReference type="HAMAP-Rule" id="MF_03137"/>
    </source>
</evidence>
<feature type="binding site" evidence="25">
    <location>
        <position position="792"/>
    </location>
    <ligand>
        <name>substrate</name>
    </ligand>
</feature>
<dbReference type="InterPro" id="IPR013324">
    <property type="entry name" value="RNA_pol_sigma_r3/r4-like"/>
</dbReference>
<comment type="function">
    <text evidence="23">Promotes mitochondrial protein synthesis. May act as a fidelity factor of the translation reaction, by catalyzing a one-codon backward translocation of tRNAs on improperly translocated ribosomes. Binds to mitochondrial ribosomes in a GTP-dependent manner.</text>
</comment>
<dbReference type="SUPFAM" id="SSF54980">
    <property type="entry name" value="EF-G C-terminal domain-like"/>
    <property type="match status" value="2"/>
</dbReference>
<dbReference type="GO" id="GO:0005743">
    <property type="term" value="C:mitochondrial inner membrane"/>
    <property type="evidence" value="ECO:0007669"/>
    <property type="project" value="UniProtKB-SubCell"/>
</dbReference>
<keyword evidence="12 23" id="KW-0547">Nucleotide-binding</keyword>
<dbReference type="CDD" id="cd02440">
    <property type="entry name" value="AdoMet_MTases"/>
    <property type="match status" value="1"/>
</dbReference>
<organism evidence="36 37">
    <name type="scientific">Symbiodinium necroappetens</name>
    <dbReference type="NCBI Taxonomy" id="1628268"/>
    <lineage>
        <taxon>Eukaryota</taxon>
        <taxon>Sar</taxon>
        <taxon>Alveolata</taxon>
        <taxon>Dinophyceae</taxon>
        <taxon>Suessiales</taxon>
        <taxon>Symbiodiniaceae</taxon>
        <taxon>Symbiodinium</taxon>
    </lineage>
</organism>
<dbReference type="FunFam" id="2.40.30.10:FF:000015">
    <property type="entry name" value="Translation factor GUF1, mitochondrial"/>
    <property type="match status" value="1"/>
</dbReference>
<dbReference type="Pfam" id="PF05958">
    <property type="entry name" value="tRNA_U5-meth_tr"/>
    <property type="match status" value="1"/>
</dbReference>
<dbReference type="InterPro" id="IPR009003">
    <property type="entry name" value="Peptidase_S1_PA"/>
</dbReference>
<dbReference type="GO" id="GO:0006310">
    <property type="term" value="P:DNA recombination"/>
    <property type="evidence" value="ECO:0007669"/>
    <property type="project" value="UniProtKB-KW"/>
</dbReference>
<dbReference type="InterPro" id="IPR019533">
    <property type="entry name" value="Peptidase_S26"/>
</dbReference>
<dbReference type="GO" id="GO:0003677">
    <property type="term" value="F:DNA binding"/>
    <property type="evidence" value="ECO:0007669"/>
    <property type="project" value="InterPro"/>
</dbReference>
<feature type="active site" description="Charge relay system" evidence="24">
    <location>
        <position position="899"/>
    </location>
</feature>
<evidence type="ECO:0000259" key="33">
    <source>
        <dbReference type="PROSITE" id="PS50823"/>
    </source>
</evidence>
<evidence type="ECO:0000256" key="14">
    <source>
        <dbReference type="ARBA" id="ARBA00022777"/>
    </source>
</evidence>
<dbReference type="PROSITE" id="PS00301">
    <property type="entry name" value="G_TR_1"/>
    <property type="match status" value="1"/>
</dbReference>
<dbReference type="FunFam" id="3.30.70.870:FF:000004">
    <property type="entry name" value="Translation factor GUF1, mitochondrial"/>
    <property type="match status" value="1"/>
</dbReference>
<dbReference type="NCBIfam" id="TIGR00613">
    <property type="entry name" value="reco"/>
    <property type="match status" value="1"/>
</dbReference>
<dbReference type="SUPFAM" id="SSF88659">
    <property type="entry name" value="Sigma3 and sigma4 domains of RNA polymerase sigma factors"/>
    <property type="match status" value="1"/>
</dbReference>
<dbReference type="SMART" id="SM00954">
    <property type="entry name" value="RelA_SpoT"/>
    <property type="match status" value="1"/>
</dbReference>
<comment type="subcellular location">
    <subcellularLocation>
        <location evidence="1">Cell envelope</location>
    </subcellularLocation>
    <subcellularLocation>
        <location evidence="23">Mitochondrion inner membrane</location>
        <topology evidence="23">Peripheral membrane protein</topology>
        <orientation evidence="23">Matrix side</orientation>
    </subcellularLocation>
</comment>
<dbReference type="Pfam" id="PF17188">
    <property type="entry name" value="MucB_RseB_C"/>
    <property type="match status" value="1"/>
</dbReference>
<dbReference type="NCBIfam" id="NF001381">
    <property type="entry name" value="PRK00279.1-3"/>
    <property type="match status" value="1"/>
</dbReference>
<dbReference type="CDD" id="cd03699">
    <property type="entry name" value="EF4_II"/>
    <property type="match status" value="1"/>
</dbReference>
<evidence type="ECO:0000259" key="31">
    <source>
        <dbReference type="PROSITE" id="PS50106"/>
    </source>
</evidence>
<dbReference type="Gene3D" id="3.30.300.20">
    <property type="match status" value="1"/>
</dbReference>
<dbReference type="InterPro" id="IPR000850">
    <property type="entry name" value="Adenylat/UMP-CMP_kin"/>
</dbReference>
<dbReference type="GO" id="GO:0005759">
    <property type="term" value="C:mitochondrial matrix"/>
    <property type="evidence" value="ECO:0007669"/>
    <property type="project" value="UniProtKB-UniRule"/>
</dbReference>
<dbReference type="InterPro" id="IPR004095">
    <property type="entry name" value="TGS"/>
</dbReference>
<keyword evidence="20" id="KW-0346">Stress response</keyword>
<feature type="binding site" evidence="25">
    <location>
        <position position="822"/>
    </location>
    <ligand>
        <name>substrate</name>
    </ligand>
</feature>
<name>A0A812PL86_9DINO</name>
<comment type="similarity">
    <text evidence="27">Belongs to the class I-like SAM-binding methyltransferase superfamily. RNA M5U methyltransferase family.</text>
</comment>
<dbReference type="CDD" id="cd06530">
    <property type="entry name" value="S26_SPase_I"/>
    <property type="match status" value="1"/>
</dbReference>
<keyword evidence="23 30" id="KW-0496">Mitochondrion</keyword>
<dbReference type="CDD" id="cd10839">
    <property type="entry name" value="cpPDZ1_DegP-like"/>
    <property type="match status" value="1"/>
</dbReference>
<dbReference type="GO" id="GO:0043022">
    <property type="term" value="F:ribosome binding"/>
    <property type="evidence" value="ECO:0007669"/>
    <property type="project" value="UniProtKB-UniRule"/>
</dbReference>
<feature type="binding site" evidence="25">
    <location>
        <begin position="897"/>
        <end position="899"/>
    </location>
    <ligand>
        <name>substrate</name>
    </ligand>
</feature>
<evidence type="ECO:0000313" key="36">
    <source>
        <dbReference type="EMBL" id="CAE7366531.1"/>
    </source>
</evidence>
<dbReference type="InterPro" id="IPR009000">
    <property type="entry name" value="Transl_B-barrel_sf"/>
</dbReference>
<comment type="catalytic activity">
    <reaction evidence="23">
        <text>GTP + H2O = GDP + phosphate + H(+)</text>
        <dbReference type="Rhea" id="RHEA:19669"/>
        <dbReference type="ChEBI" id="CHEBI:15377"/>
        <dbReference type="ChEBI" id="CHEBI:15378"/>
        <dbReference type="ChEBI" id="CHEBI:37565"/>
        <dbReference type="ChEBI" id="CHEBI:43474"/>
        <dbReference type="ChEBI" id="CHEBI:58189"/>
        <dbReference type="EC" id="3.6.5.n1"/>
    </reaction>
</comment>
<dbReference type="GO" id="GO:0016987">
    <property type="term" value="F:sigma factor activity"/>
    <property type="evidence" value="ECO:0007669"/>
    <property type="project" value="InterPro"/>
</dbReference>
<dbReference type="InterPro" id="IPR033434">
    <property type="entry name" value="MucB/RseB_N"/>
</dbReference>
<evidence type="ECO:0000256" key="13">
    <source>
        <dbReference type="ARBA" id="ARBA00022764"/>
    </source>
</evidence>
<evidence type="ECO:0000256" key="1">
    <source>
        <dbReference type="ARBA" id="ARBA00004196"/>
    </source>
</evidence>
<dbReference type="Gene3D" id="3.40.50.150">
    <property type="entry name" value="Vaccinia Virus protein VP39"/>
    <property type="match status" value="1"/>
</dbReference>
<dbReference type="InterPro" id="IPR030390">
    <property type="entry name" value="MeTrfase_TrmA_AS"/>
</dbReference>
<dbReference type="SUPFAM" id="SSF81271">
    <property type="entry name" value="TGS-like"/>
    <property type="match status" value="1"/>
</dbReference>
<dbReference type="Pfam" id="PF11967">
    <property type="entry name" value="RecO_N"/>
    <property type="match status" value="1"/>
</dbReference>
<dbReference type="NCBIfam" id="TIGR01351">
    <property type="entry name" value="adk"/>
    <property type="match status" value="1"/>
</dbReference>
<dbReference type="Gene3D" id="2.40.30.10">
    <property type="entry name" value="Translation factors"/>
    <property type="match status" value="1"/>
</dbReference>
<dbReference type="InterPro" id="IPR029063">
    <property type="entry name" value="SAM-dependent_MTases_sf"/>
</dbReference>
<evidence type="ECO:0000256" key="9">
    <source>
        <dbReference type="ARBA" id="ARBA00022691"/>
    </source>
</evidence>
<keyword evidence="23" id="KW-0472">Membrane</keyword>
<dbReference type="GO" id="GO:0008173">
    <property type="term" value="F:RNA methyltransferase activity"/>
    <property type="evidence" value="ECO:0007669"/>
    <property type="project" value="InterPro"/>
</dbReference>
<dbReference type="InterPro" id="IPR033655">
    <property type="entry name" value="TGS_RelA/SpoT"/>
</dbReference>
<dbReference type="PROSITE" id="PS50142">
    <property type="entry name" value="RNASE_3_2"/>
    <property type="match status" value="1"/>
</dbReference>
<dbReference type="Gene3D" id="3.30.70.2570">
    <property type="entry name" value="Elongation factor 4, C-terminal domain"/>
    <property type="match status" value="1"/>
</dbReference>
<dbReference type="NCBIfam" id="TIGR01393">
    <property type="entry name" value="lepA"/>
    <property type="match status" value="1"/>
</dbReference>
<sequence length="3621" mass="400985">MLFARYQVRILNLIGRYVRDADEVRDVAQEAFIKAYRAIPRFRGDSQFYTWLYRIAINTAKNHLVSRSRRPPSSDVDIEDADYRDDADMLRDSEDPESALARDQLQSTIHDALSQLPDDLRSALTLREFDGLSYEQIAEILECPVGTVRSRIFRAREFVDQRIRTVGIGIGDDGTTTRDESLREQWYRFALVRDVMREDMQHYQPGLRESIWEAMNATEDQNEDVTQPLRDVSVDKQKNQRSPWIGRLTGTAVAAVVAVLVMINGGVFDSEIEPVAADYAGVQPALSSGDLAPVMYQQATPVDQQRQQALMLHHIQQRIGGNQQRSEPLPAMMNVSRVLLLAVFVFLAPGIAAAQSVAQMLQDMNAAFTNHSYDGVFSYYTGGELASLRVVHKQVDGVQRERLVHLNGAPREIIRKGEVVSCIVMPGDDLIALEKSIPAGPFARAFVRQFDQISDTYSVGTFGEGRAAGRTAVRVAISPKDQDRYGYRIWIDKETSLLLRSELIDHHGQKLEIFMFNQLLVGDDVKDAALEPEGVSGGMVSHLTLQAADEPWQPPAATGSADPMPSAWSTHWLPVGFAMTDSHMRHKPASGSQVSSLMYSDGLAAFSIYVEPMPKDGAASMVSQNGATVAVTHQIKEQGQYFLVTLVGEIPVVRKRLKRLSRAVLVVSRVARVDGLHRALRRRAVRDSTVQNLFRCCGSKFMPAPAQKKKYPELPDFTELVERNAPAVVNISTVGEPRSQRRGQPRSEELEEFFRFFGPPGSRPGVPNMRPSTSLGSGFIISKDGYILTNNHVVDGASEIIVRLSDRRELVAELVGGDVRADLAVLKVTTDEDLPVVKLGESEKLKVGEWVLAIGSPFGFDYSVTAGIVSAKGRSLPTAQNENYVPYIQTDVAINPGNSGGPLFNLDGDVIGINSQIYSNSGGFMGVSFAIPIDIAMDVADQLKEDGRVSRGWLGVMIQEVSRDLAESFGLDRPHGALISKVFDDTPAAAGGLRAGDIITKFNGRSIERSAELPHFVGRVRAGAMADVELVRDGKKMSLELKVGELADLGEDGSRPVVGQSGGGRLGLVVAGLTDEEMERLDVRDGVRVVEVSGASADAGIRPGDIVARLNHQAISSPSQLERIAESLTAGRTVPVLVLRHGPFVPDIEHIRNFSIIAHIDHGKSTLADRFIQTCGGLAEREMAEQVLDSMDIERERGITIKSQCVTLRYEHPDGGHYQLNFIDTPGHVDFSYEVSRSLSACEGALLVVDAAQGVEAQSVANCYTAIEQGLEVLPVLNKIDLPQAEPERVAAEIEDIIGLDVSDIQTVSAKTGAGVDELLRYLVDNIPPPEGDPEADLQALIIDSWFDNYLGVVSLVRVKQGRLDKGSRIIVKSTGKTHVVDDVGRFTPKRTPDKSLSAGEVGYVVAGIKEIQGAPVGDTLVSAKAPDVPQLPGFTRVKPQVFAGLFPVNSEDFESFREALEKLVLNDASLFYEPESSDALGFGFRCGFLGMLHMEIVQERLEREYNLDLITSAPTVVYEVEKGDGTVVQIDNPSRIPPNFKEMREPIADVNILVPQEYVGNVMTLCVERRGVQKNMNFSQGQVAMHWEMPMNEVVMDFFDRLKSVSRGFASLDYGFLRFETANLVKLDILINGDKVDALASIVHRDQSQARGRALAEKMKELIPRQMFDVAVQAAIGGQIVARQTVKALRKNVTAKCYGGDITRKKKLLEKQKEGKKRMKQIGRVEIPQVGDFILVNKYAYGLRLPVFGTKILDVGDPQRGDIMVFVPPHDSRYFIKRVIGLPGDVVRYDNKVLYVNGERLGYELVGEVQDRNYATIVREFIETIDGRGHRIFKNGGYEEPQEWQIPPDRYLMFGDNRDMSQDSRFWGLAKEDSIVGKAVAIWLHKEPGFTLPTFDRNQWFDKGSSLAEIAKQINIAACLRLGTGERKSGGRQRNSILADALEAVIGAIHEDAGRDNEGGGIGRYQAIYMDTPGIHRNTEKALNRYMVANATAALRDVDLRVMLIEAGKWTDEDAHVLEMLRHADAVNIAVISKVDLLDNKNLLLPEIERINAFGVFSEIIPLSALRNEGVEHFREQVFSRLPPGPHLFSADEITDQTERRLVEEIVREKLMRQLGDEIPHSAAVVVERFVSTEKITEIHADIYVERDGQKAIVIGKQGARLKLIGQEARKDIERMLDSKVMLPYQETSGMVQFFTREQGRLVGVKKGMRRGRNPVSIQPFTYGRLSYVGRSNLVTITQYDAVGRYDLHGDNLSAGFYVLELLTRCLSERQAEPELFAAATTVLDALQSAAALAPTLRRFEAVLLSELGYGIDYMHEAGEGRAIVADGRYRWVAGQGFQRIETHAIGAVDDLPGWVLHALSKQDYSRPETLRGAKHLYQKALAPMLGSAPLISREMVRVGRLTLEGLGETVIPNNEGAPPRTVLMRNALPGETVTVRVLKRRKGIWYAESATAGEPASPMRSKSACEHFPRCGGCSLHHMQEQDALQLKQSQLQQALAEHNIKPERWQKPVRINRVGYRRKARLGVRCVGEHVFVGFRESFSNRVARLDNCPVLTTQLSALITPLRSLIAQLSVATKIPQIEFAQGDGPAVLMVRHLVPLSVEDLLLWRNFEQQHAVTVLLQGGGYETLQTLDGQPPERLGYQLPNWGLHMQFMPQQFTQVNLEMNQVLIRYVLALLGDLKGRKVADLFCGVGNFTLPLARQGAQVWGYEVAADAVFMAQANAQRNGLAEQVNFAALDLYTDTEAAALPVKVDALVLDPPRSGAGPNLPRWLADFQGDKVVYVSCNPKTFAADAVHLQVQGSLQMVKVRKSLPRTPQGEVNIPLWVDQLCDAHEQLSFDAIEETVTWLARHQPDQLVMALELAELVAQLNMDQPSVQAGLVYRSIREGRISEQQAESLCGAEACRIAVAVAQMATTSLLEMSNSPLQEKEQQDQVENIKRMLVSLIDDARVAVVKLAERVAALRRAKTYEPERRQRVAQEASRVFAPLAGRLGIWQLKWELEDLSLRYTQEDVYLDIARQLKGKRAEREVQVEHMIDQVRGLLRGHGIDAVVYGRAKHIYSIWRKIQSKNVSFDQVYDVRAVRIVVNTLAECYAALGVIHTTWRHLPSEFDDYIANPKENGYQSIHTAVTASDGRVLEIQIRTAAMHEDAELGVCAHWSYKDGRPEDGSYAAKMDWLRQVMEWHEDLAGTESISTLLQHRISQSRIFVSTPKGHVLELPPDATILDFAYRVHTDIGHTCTGGRVNGVLAPLSRQLETGQQVEVITSENAKPQRDWLEESLSFVNSDRARAKLVAYFRHLPAAEQQRVGKQSVSTKLAALGLADLSPPQLQALAERNGFRQVAELWQAVGSGELSAIHVIVALADEASIHSQRDLPGIPTESYPYDARFRLSADNRDGLLHDITQVIGDMGMALTGKGTQAQFIKERLGIPQISTGDMLRAAVSSGSALGERVKAVMDSGALVSDEIIIDLVKDRITHDDCANGFLFDGFPRTIPQAQAMTSAGVEIDAVVEIQVPDEELVRRITGRRVHPGSGRVYHVIYNPPKVDGLDDDTGEALVQREDDTEETVRQRLSVYKEQTEPLVEFYHAMEAQGLRYISVDGQGEVALIQASIAAALDSTQN</sequence>
<keyword evidence="11" id="KW-0677">Repeat</keyword>
<keyword evidence="14" id="KW-0418">Kinase</keyword>
<dbReference type="Gene3D" id="1.10.10.10">
    <property type="entry name" value="Winged helix-like DNA-binding domain superfamily/Winged helix DNA-binding domain"/>
    <property type="match status" value="1"/>
</dbReference>
<comment type="similarity">
    <text evidence="23">Belongs to the GTP-binding elongation factor family. LepA subfamily.</text>
</comment>
<dbReference type="InterPro" id="IPR004044">
    <property type="entry name" value="KH_dom_type_2"/>
</dbReference>
<comment type="similarity">
    <text evidence="3">Belongs to the RecO family.</text>
</comment>
<dbReference type="GO" id="GO:0005524">
    <property type="term" value="F:ATP binding"/>
    <property type="evidence" value="ECO:0007669"/>
    <property type="project" value="InterPro"/>
</dbReference>
<dbReference type="Gene3D" id="3.30.200.100">
    <property type="entry name" value="MucB/RseB, C-terminal domain"/>
    <property type="match status" value="1"/>
</dbReference>
<dbReference type="GO" id="GO:0004017">
    <property type="term" value="F:AMP kinase activity"/>
    <property type="evidence" value="ECO:0007669"/>
    <property type="project" value="InterPro"/>
</dbReference>
<dbReference type="GO" id="GO:0006412">
    <property type="term" value="P:translation"/>
    <property type="evidence" value="ECO:0007669"/>
    <property type="project" value="UniProtKB-KW"/>
</dbReference>
<dbReference type="InterPro" id="IPR004161">
    <property type="entry name" value="EFTu-like_2"/>
</dbReference>
<dbReference type="FunFam" id="3.30.460.10:FF:000001">
    <property type="entry name" value="GTP pyrophosphokinase RelA"/>
    <property type="match status" value="1"/>
</dbReference>
<evidence type="ECO:0000256" key="29">
    <source>
        <dbReference type="RuleBase" id="RU003761"/>
    </source>
</evidence>
<dbReference type="InterPro" id="IPR005662">
    <property type="entry name" value="GTPase_Era-like"/>
</dbReference>
<dbReference type="SUPFAM" id="SSF51306">
    <property type="entry name" value="LexA/Signal peptidase"/>
    <property type="match status" value="1"/>
</dbReference>
<dbReference type="CDD" id="cd01890">
    <property type="entry name" value="LepA"/>
    <property type="match status" value="1"/>
</dbReference>
<keyword evidence="17" id="KW-0720">Serine protease</keyword>
<dbReference type="SUPFAM" id="SSF69065">
    <property type="entry name" value="RNase III domain-like"/>
    <property type="match status" value="1"/>
</dbReference>
<feature type="binding site" evidence="27">
    <location>
        <position position="2711"/>
    </location>
    <ligand>
        <name>S-adenosyl-L-methionine</name>
        <dbReference type="ChEBI" id="CHEBI:59789"/>
    </ligand>
</feature>
<dbReference type="GO" id="GO:0015969">
    <property type="term" value="P:guanosine tetraphosphate metabolic process"/>
    <property type="evidence" value="ECO:0007669"/>
    <property type="project" value="InterPro"/>
</dbReference>
<dbReference type="InterPro" id="IPR035654">
    <property type="entry name" value="LepA_IV"/>
</dbReference>
<keyword evidence="10" id="KW-0732">Signal</keyword>
<dbReference type="CDD" id="cd01668">
    <property type="entry name" value="TGS_RSH"/>
    <property type="match status" value="1"/>
</dbReference>
<dbReference type="InterPro" id="IPR013842">
    <property type="entry name" value="LepA_CTD"/>
</dbReference>
<comment type="similarity">
    <text evidence="30">Belongs to the peptidase S26 family.</text>
</comment>
<dbReference type="PROSITE" id="PS51687">
    <property type="entry name" value="SAM_MT_RNA_M5U"/>
    <property type="match status" value="1"/>
</dbReference>
<dbReference type="InterPro" id="IPR019757">
    <property type="entry name" value="Pept_S26A_signal_pept_1_Lys-AS"/>
</dbReference>
<dbReference type="Pfam" id="PF02824">
    <property type="entry name" value="TGS"/>
    <property type="match status" value="1"/>
</dbReference>
<dbReference type="InterPro" id="IPR036389">
    <property type="entry name" value="RNase_III_sf"/>
</dbReference>
<evidence type="ECO:0000256" key="19">
    <source>
        <dbReference type="ARBA" id="ARBA00022917"/>
    </source>
</evidence>
<feature type="domain" description="PDZ" evidence="31">
    <location>
        <begin position="948"/>
        <end position="1008"/>
    </location>
</feature>
<keyword evidence="16 23" id="KW-0378">Hydrolase</keyword>
<dbReference type="CDD" id="cd05399">
    <property type="entry name" value="NT_Rel-Spo_like"/>
    <property type="match status" value="1"/>
</dbReference>
<feature type="binding site" evidence="23">
    <location>
        <begin position="1224"/>
        <end position="1228"/>
    </location>
    <ligand>
        <name>GTP</name>
        <dbReference type="ChEBI" id="CHEBI:37565"/>
    </ligand>
</feature>
<evidence type="ECO:0000256" key="5">
    <source>
        <dbReference type="ARBA" id="ARBA00010541"/>
    </source>
</evidence>
<dbReference type="InterPro" id="IPR043519">
    <property type="entry name" value="NT_sf"/>
</dbReference>
<dbReference type="GO" id="GO:0005525">
    <property type="term" value="F:GTP binding"/>
    <property type="evidence" value="ECO:0007669"/>
    <property type="project" value="UniProtKB-UniRule"/>
</dbReference>
<dbReference type="InterPro" id="IPR033436">
    <property type="entry name" value="MucB/RseB_C"/>
</dbReference>
<dbReference type="Gene3D" id="1.10.1740.10">
    <property type="match status" value="1"/>
</dbReference>
<dbReference type="InterPro" id="IPR012340">
    <property type="entry name" value="NA-bd_OB-fold"/>
</dbReference>
<dbReference type="SUPFAM" id="SSF52540">
    <property type="entry name" value="P-loop containing nucleoside triphosphate hydrolases"/>
    <property type="match status" value="3"/>
</dbReference>
<dbReference type="GO" id="GO:0006281">
    <property type="term" value="P:DNA repair"/>
    <property type="evidence" value="ECO:0007669"/>
    <property type="project" value="InterPro"/>
</dbReference>
<dbReference type="GO" id="GO:0006396">
    <property type="term" value="P:RNA processing"/>
    <property type="evidence" value="ECO:0007669"/>
    <property type="project" value="InterPro"/>
</dbReference>
<dbReference type="Pfam" id="PF04607">
    <property type="entry name" value="RelA_SpoT"/>
    <property type="match status" value="1"/>
</dbReference>
<dbReference type="InterPro" id="IPR009019">
    <property type="entry name" value="KH_sf_prok-type"/>
</dbReference>
<dbReference type="Gene3D" id="2.40.50.140">
    <property type="entry name" value="Nucleic acid-binding proteins"/>
    <property type="match status" value="2"/>
</dbReference>
<evidence type="ECO:0000256" key="7">
    <source>
        <dbReference type="ARBA" id="ARBA00022670"/>
    </source>
</evidence>
<gene>
    <name evidence="36" type="primary">lepA</name>
    <name evidence="36" type="ORF">SNEC2469_LOCUS9764</name>
</gene>
<accession>A0A812PL86</accession>
<dbReference type="Gene3D" id="2.30.42.10">
    <property type="match status" value="2"/>
</dbReference>
<dbReference type="NCBIfam" id="TIGR02939">
    <property type="entry name" value="RpoE_Sigma70"/>
    <property type="match status" value="1"/>
</dbReference>
<dbReference type="InterPro" id="IPR036034">
    <property type="entry name" value="PDZ_sf"/>
</dbReference>
<dbReference type="GO" id="GO:0004525">
    <property type="term" value="F:ribonuclease III activity"/>
    <property type="evidence" value="ECO:0007669"/>
    <property type="project" value="InterPro"/>
</dbReference>
<dbReference type="InterPro" id="IPR035647">
    <property type="entry name" value="EFG_III/V"/>
</dbReference>
<dbReference type="HAMAP" id="MF_00367">
    <property type="entry name" value="GTPase_Era"/>
    <property type="match status" value="1"/>
</dbReference>
<dbReference type="Pfam" id="PF00679">
    <property type="entry name" value="EFG_C"/>
    <property type="match status" value="1"/>
</dbReference>
<evidence type="ECO:0000256" key="3">
    <source>
        <dbReference type="ARBA" id="ARBA00007452"/>
    </source>
</evidence>
<dbReference type="InterPro" id="IPR037278">
    <property type="entry name" value="ARFGAP/RecO"/>
</dbReference>
<dbReference type="InterPro" id="IPR013249">
    <property type="entry name" value="RNA_pol_sigma70_r4_t2"/>
</dbReference>
<dbReference type="Gene3D" id="2.40.50.1070">
    <property type="match status" value="1"/>
</dbReference>
<dbReference type="InterPro" id="IPR014284">
    <property type="entry name" value="RNA_pol_sigma-70_dom"/>
</dbReference>
<dbReference type="NCBIfam" id="TIGR00479">
    <property type="entry name" value="rumA"/>
    <property type="match status" value="1"/>
</dbReference>
<dbReference type="GO" id="GO:0003723">
    <property type="term" value="F:RNA binding"/>
    <property type="evidence" value="ECO:0007669"/>
    <property type="project" value="UniProtKB-UniRule"/>
</dbReference>
<dbReference type="FunFam" id="3.40.50.300:FF:000078">
    <property type="entry name" value="Elongation factor 4"/>
    <property type="match status" value="1"/>
</dbReference>
<dbReference type="NCBIfam" id="TIGR02227">
    <property type="entry name" value="sigpep_I_bact"/>
    <property type="match status" value="1"/>
</dbReference>
<dbReference type="Gene3D" id="3.40.50.300">
    <property type="entry name" value="P-loop containing nucleotide triphosphate hydrolases"/>
    <property type="match status" value="3"/>
</dbReference>
<dbReference type="Pfam" id="PF10502">
    <property type="entry name" value="Peptidase_S26"/>
    <property type="match status" value="1"/>
</dbReference>